<organism evidence="5 6">
    <name type="scientific">Rossellomorea vietnamensis</name>
    <dbReference type="NCBI Taxonomy" id="218284"/>
    <lineage>
        <taxon>Bacteria</taxon>
        <taxon>Bacillati</taxon>
        <taxon>Bacillota</taxon>
        <taxon>Bacilli</taxon>
        <taxon>Bacillales</taxon>
        <taxon>Bacillaceae</taxon>
        <taxon>Rossellomorea</taxon>
    </lineage>
</organism>
<dbReference type="InterPro" id="IPR002347">
    <property type="entry name" value="SDR_fam"/>
</dbReference>
<evidence type="ECO:0000256" key="3">
    <source>
        <dbReference type="ARBA" id="ARBA00023002"/>
    </source>
</evidence>
<evidence type="ECO:0000256" key="1">
    <source>
        <dbReference type="ARBA" id="ARBA00006484"/>
    </source>
</evidence>
<dbReference type="Proteomes" id="UP000050398">
    <property type="component" value="Unassembled WGS sequence"/>
</dbReference>
<dbReference type="PANTHER" id="PTHR43490:SF99">
    <property type="entry name" value="SHORT-CHAIN DEHYDROGENASE_REDUCTASE"/>
    <property type="match status" value="1"/>
</dbReference>
<dbReference type="EMBL" id="LIXZ01000004">
    <property type="protein sequence ID" value="KPL60322.1"/>
    <property type="molecule type" value="Genomic_DNA"/>
</dbReference>
<dbReference type="PANTHER" id="PTHR43490">
    <property type="entry name" value="(+)-NEOMENTHOL DEHYDROGENASE"/>
    <property type="match status" value="1"/>
</dbReference>
<dbReference type="PATRIC" id="fig|218284.4.peg.2867"/>
<proteinExistence type="inferred from homology"/>
<evidence type="ECO:0000313" key="6">
    <source>
        <dbReference type="Proteomes" id="UP000050398"/>
    </source>
</evidence>
<accession>A0A0N8GH51</accession>
<dbReference type="PRINTS" id="PR00081">
    <property type="entry name" value="GDHRDH"/>
</dbReference>
<dbReference type="InterPro" id="IPR036291">
    <property type="entry name" value="NAD(P)-bd_dom_sf"/>
</dbReference>
<dbReference type="OrthoDB" id="5786478at2"/>
<dbReference type="RefSeq" id="WP_060671744.1">
    <property type="nucleotide sequence ID" value="NZ_LIXZ01000004.1"/>
</dbReference>
<evidence type="ECO:0000256" key="4">
    <source>
        <dbReference type="RuleBase" id="RU000363"/>
    </source>
</evidence>
<gene>
    <name evidence="5" type="ORF">AM506_06845</name>
</gene>
<keyword evidence="3" id="KW-0560">Oxidoreductase</keyword>
<comment type="caution">
    <text evidence="5">The sequence shown here is derived from an EMBL/GenBank/DDBJ whole genome shotgun (WGS) entry which is preliminary data.</text>
</comment>
<dbReference type="PRINTS" id="PR00080">
    <property type="entry name" value="SDRFAMILY"/>
</dbReference>
<keyword evidence="2" id="KW-0521">NADP</keyword>
<dbReference type="Pfam" id="PF00106">
    <property type="entry name" value="adh_short"/>
    <property type="match status" value="1"/>
</dbReference>
<sequence length="236" mass="25509">MTKYALVTGANKGIGYEAVRQLADKGYKVFLGARNEELGHKAVESLGFSNVTFVQLDITDSHSILNSVRTIEGATDHLDLLINNAGIAFDFNIQPSEVKVEMLRDIFEVNFFGTFQMMQAYLPLLKKAEGSKMVNVTTDMASQTMFANGDVHPLNVLGYNSSKTAVNSLTLSFSKELGSEGPEVFGVTPGFTSTDLNGNAPGGKTTAEGAEVIVKYALSETNYHGKILNNNGVIPW</sequence>
<evidence type="ECO:0000313" key="5">
    <source>
        <dbReference type="EMBL" id="KPL60322.1"/>
    </source>
</evidence>
<dbReference type="AlphaFoldDB" id="A0A0N8GH51"/>
<dbReference type="Gene3D" id="3.40.50.720">
    <property type="entry name" value="NAD(P)-binding Rossmann-like Domain"/>
    <property type="match status" value="1"/>
</dbReference>
<dbReference type="SUPFAM" id="SSF51735">
    <property type="entry name" value="NAD(P)-binding Rossmann-fold domains"/>
    <property type="match status" value="1"/>
</dbReference>
<name>A0A0N8GH51_9BACI</name>
<evidence type="ECO:0000256" key="2">
    <source>
        <dbReference type="ARBA" id="ARBA00022857"/>
    </source>
</evidence>
<dbReference type="eggNOG" id="COG1028">
    <property type="taxonomic scope" value="Bacteria"/>
</dbReference>
<reference evidence="5 6" key="1">
    <citation type="submission" date="2015-08" db="EMBL/GenBank/DDBJ databases">
        <title>Draft Genome Sequence of Bacillus vietnamensis UCD-SED5.</title>
        <authorList>
            <person name="Lee R.D."/>
            <person name="Jospin G."/>
            <person name="Lang J.M."/>
            <person name="Coil D.A."/>
            <person name="Eisen J.A."/>
        </authorList>
    </citation>
    <scope>NUCLEOTIDE SEQUENCE [LARGE SCALE GENOMIC DNA]</scope>
    <source>
        <strain evidence="5 6">UCD-SED5</strain>
    </source>
</reference>
<comment type="similarity">
    <text evidence="1 4">Belongs to the short-chain dehydrogenases/reductases (SDR) family.</text>
</comment>
<protein>
    <submittedName>
        <fullName evidence="5">Short-chain dehydrogenase</fullName>
    </submittedName>
</protein>
<dbReference type="GO" id="GO:0016491">
    <property type="term" value="F:oxidoreductase activity"/>
    <property type="evidence" value="ECO:0007669"/>
    <property type="project" value="UniProtKB-KW"/>
</dbReference>